<name>A0A4Y2H0F7_ARAVE</name>
<dbReference type="Proteomes" id="UP000499080">
    <property type="component" value="Unassembled WGS sequence"/>
</dbReference>
<evidence type="ECO:0000313" key="1">
    <source>
        <dbReference type="EMBL" id="GBM58228.1"/>
    </source>
</evidence>
<evidence type="ECO:0000313" key="2">
    <source>
        <dbReference type="Proteomes" id="UP000499080"/>
    </source>
</evidence>
<accession>A0A4Y2H0F7</accession>
<dbReference type="AlphaFoldDB" id="A0A4Y2H0F7"/>
<dbReference type="EMBL" id="BGPR01001626">
    <property type="protein sequence ID" value="GBM58228.1"/>
    <property type="molecule type" value="Genomic_DNA"/>
</dbReference>
<protein>
    <submittedName>
        <fullName evidence="1">Uncharacterized protein</fullName>
    </submittedName>
</protein>
<reference evidence="1 2" key="1">
    <citation type="journal article" date="2019" name="Sci. Rep.">
        <title>Orb-weaving spider Araneus ventricosus genome elucidates the spidroin gene catalogue.</title>
        <authorList>
            <person name="Kono N."/>
            <person name="Nakamura H."/>
            <person name="Ohtoshi R."/>
            <person name="Moran D.A.P."/>
            <person name="Shinohara A."/>
            <person name="Yoshida Y."/>
            <person name="Fujiwara M."/>
            <person name="Mori M."/>
            <person name="Tomita M."/>
            <person name="Arakawa K."/>
        </authorList>
    </citation>
    <scope>NUCLEOTIDE SEQUENCE [LARGE SCALE GENOMIC DNA]</scope>
</reference>
<proteinExistence type="predicted"/>
<sequence length="90" mass="10500">MPRHRESTLRGIVKCRAKSTISAIIAVREVKPFEVGRERAMLREDSILKMHTLFSSEYAKLQRKRTILWKCGPRWLSRKVLTLGTEGSRF</sequence>
<keyword evidence="2" id="KW-1185">Reference proteome</keyword>
<organism evidence="1 2">
    <name type="scientific">Araneus ventricosus</name>
    <name type="common">Orbweaver spider</name>
    <name type="synonym">Epeira ventricosa</name>
    <dbReference type="NCBI Taxonomy" id="182803"/>
    <lineage>
        <taxon>Eukaryota</taxon>
        <taxon>Metazoa</taxon>
        <taxon>Ecdysozoa</taxon>
        <taxon>Arthropoda</taxon>
        <taxon>Chelicerata</taxon>
        <taxon>Arachnida</taxon>
        <taxon>Araneae</taxon>
        <taxon>Araneomorphae</taxon>
        <taxon>Entelegynae</taxon>
        <taxon>Araneoidea</taxon>
        <taxon>Araneidae</taxon>
        <taxon>Araneus</taxon>
    </lineage>
</organism>
<gene>
    <name evidence="1" type="ORF">AVEN_199708_1</name>
</gene>
<comment type="caution">
    <text evidence="1">The sequence shown here is derived from an EMBL/GenBank/DDBJ whole genome shotgun (WGS) entry which is preliminary data.</text>
</comment>